<dbReference type="Proteomes" id="UP000034067">
    <property type="component" value="Unassembled WGS sequence"/>
</dbReference>
<dbReference type="EMBL" id="LCMJ01000004">
    <property type="protein sequence ID" value="KKU36501.1"/>
    <property type="molecule type" value="Genomic_DNA"/>
</dbReference>
<dbReference type="Gene3D" id="3.90.10.10">
    <property type="entry name" value="Cytochrome C3"/>
    <property type="match status" value="2"/>
</dbReference>
<dbReference type="NCBIfam" id="TIGR01905">
    <property type="entry name" value="paired_CXXCH_1"/>
    <property type="match status" value="2"/>
</dbReference>
<evidence type="ECO:0000313" key="2">
    <source>
        <dbReference type="EMBL" id="KKU36501.1"/>
    </source>
</evidence>
<feature type="domain" description="Doubled CXXCH motif" evidence="1">
    <location>
        <begin position="171"/>
        <end position="202"/>
    </location>
</feature>
<comment type="caution">
    <text evidence="2">The sequence shown here is derived from an EMBL/GenBank/DDBJ whole genome shotgun (WGS) entry which is preliminary data.</text>
</comment>
<feature type="domain" description="Doubled CXXCH motif" evidence="1">
    <location>
        <begin position="116"/>
        <end position="155"/>
    </location>
</feature>
<dbReference type="InterPro" id="IPR010177">
    <property type="entry name" value="Paired_CXXCH_1"/>
</dbReference>
<name>A0A0G1PUJ9_9BACT</name>
<evidence type="ECO:0000313" key="3">
    <source>
        <dbReference type="Proteomes" id="UP000034067"/>
    </source>
</evidence>
<proteinExistence type="predicted"/>
<sequence length="232" mass="26992">MKKWPVLIFLIVIILNGCAGTNGRKWLSFFIDGVPAEEELRKEKEKSHSSSEDIADIVKKMKQKEEEKWQSRHVPWKQQWCNACHKDDKPMTIGPALAETCFQCHDKESFSGEERHWPVKMGMCGFCHEPHRSKEKKLLKKADIDLCTQCHMDKKDFSHFPAEKAKELNQAGICLTCHEPHNKEEKFLKMAEKEVCMQCHKPAPDDTPQKQAMWNFPQCVACHNDIHHLTKK</sequence>
<accession>A0A0G1PUJ9</accession>
<gene>
    <name evidence="2" type="ORF">UX48_C0004G0008</name>
</gene>
<evidence type="ECO:0000259" key="1">
    <source>
        <dbReference type="Pfam" id="PF09699"/>
    </source>
</evidence>
<organism evidence="2 3">
    <name type="scientific">Candidatus Azambacteria bacterium GW2011_GWB1_46_27</name>
    <dbReference type="NCBI Taxonomy" id="1618617"/>
    <lineage>
        <taxon>Bacteria</taxon>
        <taxon>Candidatus Azamiibacteriota</taxon>
    </lineage>
</organism>
<dbReference type="AlphaFoldDB" id="A0A0G1PUJ9"/>
<dbReference type="SUPFAM" id="SSF48695">
    <property type="entry name" value="Multiheme cytochromes"/>
    <property type="match status" value="1"/>
</dbReference>
<dbReference type="Pfam" id="PF09699">
    <property type="entry name" value="Paired_CXXCH_1"/>
    <property type="match status" value="2"/>
</dbReference>
<protein>
    <submittedName>
        <fullName evidence="2">Cytochrome C family protein</fullName>
    </submittedName>
</protein>
<dbReference type="InterPro" id="IPR036280">
    <property type="entry name" value="Multihaem_cyt_sf"/>
</dbReference>
<reference evidence="2 3" key="1">
    <citation type="journal article" date="2015" name="Nature">
        <title>rRNA introns, odd ribosomes, and small enigmatic genomes across a large radiation of phyla.</title>
        <authorList>
            <person name="Brown C.T."/>
            <person name="Hug L.A."/>
            <person name="Thomas B.C."/>
            <person name="Sharon I."/>
            <person name="Castelle C.J."/>
            <person name="Singh A."/>
            <person name="Wilkins M.J."/>
            <person name="Williams K.H."/>
            <person name="Banfield J.F."/>
        </authorList>
    </citation>
    <scope>NUCLEOTIDE SEQUENCE [LARGE SCALE GENOMIC DNA]</scope>
</reference>